<dbReference type="AlphaFoldDB" id="A0A841F927"/>
<keyword evidence="3" id="KW-1185">Reference proteome</keyword>
<comment type="caution">
    <text evidence="2">The sequence shown here is derived from an EMBL/GenBank/DDBJ whole genome shotgun (WGS) entry which is preliminary data.</text>
</comment>
<evidence type="ECO:0000313" key="3">
    <source>
        <dbReference type="Proteomes" id="UP000548476"/>
    </source>
</evidence>
<proteinExistence type="predicted"/>
<organism evidence="2 3">
    <name type="scientific">Phytomonospora endophytica</name>
    <dbReference type="NCBI Taxonomy" id="714109"/>
    <lineage>
        <taxon>Bacteria</taxon>
        <taxon>Bacillati</taxon>
        <taxon>Actinomycetota</taxon>
        <taxon>Actinomycetes</taxon>
        <taxon>Micromonosporales</taxon>
        <taxon>Micromonosporaceae</taxon>
        <taxon>Phytomonospora</taxon>
    </lineage>
</organism>
<dbReference type="SUPFAM" id="SSF53474">
    <property type="entry name" value="alpha/beta-Hydrolases"/>
    <property type="match status" value="1"/>
</dbReference>
<reference evidence="2 3" key="1">
    <citation type="submission" date="2020-08" db="EMBL/GenBank/DDBJ databases">
        <title>Genomic Encyclopedia of Type Strains, Phase IV (KMG-IV): sequencing the most valuable type-strain genomes for metagenomic binning, comparative biology and taxonomic classification.</title>
        <authorList>
            <person name="Goeker M."/>
        </authorList>
    </citation>
    <scope>NUCLEOTIDE SEQUENCE [LARGE SCALE GENOMIC DNA]</scope>
    <source>
        <strain evidence="2 3">YIM 65646</strain>
    </source>
</reference>
<dbReference type="PANTHER" id="PTHR43194:SF2">
    <property type="entry name" value="PEROXISOMAL MEMBRANE PROTEIN LPX1"/>
    <property type="match status" value="1"/>
</dbReference>
<dbReference type="Gene3D" id="3.40.50.1820">
    <property type="entry name" value="alpha/beta hydrolase"/>
    <property type="match status" value="1"/>
</dbReference>
<dbReference type="Pfam" id="PF12697">
    <property type="entry name" value="Abhydrolase_6"/>
    <property type="match status" value="1"/>
</dbReference>
<dbReference type="GO" id="GO:0003824">
    <property type="term" value="F:catalytic activity"/>
    <property type="evidence" value="ECO:0007669"/>
    <property type="project" value="UniProtKB-ARBA"/>
</dbReference>
<dbReference type="InterPro" id="IPR029058">
    <property type="entry name" value="AB_hydrolase_fold"/>
</dbReference>
<dbReference type="RefSeq" id="WP_203686579.1">
    <property type="nucleotide sequence ID" value="NZ_BONT01000062.1"/>
</dbReference>
<dbReference type="PANTHER" id="PTHR43194">
    <property type="entry name" value="HYDROLASE ALPHA/BETA FOLD FAMILY"/>
    <property type="match status" value="1"/>
</dbReference>
<protein>
    <submittedName>
        <fullName evidence="2">Pimeloyl-ACP methyl ester carboxylesterase</fullName>
    </submittedName>
</protein>
<feature type="domain" description="AB hydrolase-1" evidence="1">
    <location>
        <begin position="1"/>
        <end position="235"/>
    </location>
</feature>
<dbReference type="Proteomes" id="UP000548476">
    <property type="component" value="Unassembled WGS sequence"/>
</dbReference>
<dbReference type="InterPro" id="IPR000073">
    <property type="entry name" value="AB_hydrolase_1"/>
</dbReference>
<evidence type="ECO:0000259" key="1">
    <source>
        <dbReference type="Pfam" id="PF12697"/>
    </source>
</evidence>
<sequence>MVLLHAFPLHAGMWREVADDLATGHLVITVDQRGFGDSADIVLPTAASLDVCADDLAGVLDELGEPGAVLVGVSMGGYVAMAFARRHASRLRGLVLADTKVTADTLDAAAKRLEIAEQVLAEGDARGFTASMLPKLLGETTRAEKPDVVKETAAILAEASSEAVAWAQRAMAARPGSETVLAGLRGLAVRGAEDTLMSAEDADGVVRALGGAPAVVIPGAGHLPPLERPREFAEAVRRLTRAV</sequence>
<dbReference type="PRINTS" id="PR00111">
    <property type="entry name" value="ABHYDROLASE"/>
</dbReference>
<gene>
    <name evidence="2" type="ORF">HNR73_000096</name>
</gene>
<name>A0A841F927_9ACTN</name>
<dbReference type="InterPro" id="IPR050228">
    <property type="entry name" value="Carboxylesterase_BioH"/>
</dbReference>
<dbReference type="EMBL" id="JACHGT010000001">
    <property type="protein sequence ID" value="MBB6032254.1"/>
    <property type="molecule type" value="Genomic_DNA"/>
</dbReference>
<evidence type="ECO:0000313" key="2">
    <source>
        <dbReference type="EMBL" id="MBB6032254.1"/>
    </source>
</evidence>
<accession>A0A841F927</accession>